<dbReference type="InterPro" id="IPR000182">
    <property type="entry name" value="GNAT_dom"/>
</dbReference>
<dbReference type="RefSeq" id="WP_012350751.1">
    <property type="nucleotide sequence ID" value="NC_010525.1"/>
</dbReference>
<evidence type="ECO:0000256" key="4">
    <source>
        <dbReference type="ARBA" id="ARBA00023315"/>
    </source>
</evidence>
<dbReference type="EMBL" id="CP001014">
    <property type="protein sequence ID" value="ACB40332.1"/>
    <property type="molecule type" value="Genomic_DNA"/>
</dbReference>
<name>B1Y9A3_PYRNV</name>
<feature type="domain" description="N-acetyltransferase" evidence="5">
    <location>
        <begin position="1"/>
        <end position="145"/>
    </location>
</feature>
<dbReference type="KEGG" id="tne:Tneu_1407"/>
<evidence type="ECO:0000256" key="3">
    <source>
        <dbReference type="ARBA" id="ARBA00022679"/>
    </source>
</evidence>
<comment type="similarity">
    <text evidence="1">Belongs to the acetyltransferase family. RimI subfamily.</text>
</comment>
<dbReference type="PANTHER" id="PTHR43420:SF12">
    <property type="entry name" value="N-ACETYLTRANSFERASE DOMAIN-CONTAINING PROTEIN"/>
    <property type="match status" value="1"/>
</dbReference>
<dbReference type="InterPro" id="IPR006464">
    <property type="entry name" value="AcTrfase_RimI/Ard1"/>
</dbReference>
<evidence type="ECO:0000313" key="7">
    <source>
        <dbReference type="Proteomes" id="UP000001694"/>
    </source>
</evidence>
<evidence type="ECO:0000259" key="5">
    <source>
        <dbReference type="PROSITE" id="PS51186"/>
    </source>
</evidence>
<dbReference type="PANTHER" id="PTHR43420">
    <property type="entry name" value="ACETYLTRANSFERASE"/>
    <property type="match status" value="1"/>
</dbReference>
<dbReference type="Gene3D" id="3.40.630.30">
    <property type="match status" value="1"/>
</dbReference>
<dbReference type="InterPro" id="IPR016181">
    <property type="entry name" value="Acyl_CoA_acyltransferase"/>
</dbReference>
<dbReference type="HOGENOM" id="CLU_013985_23_0_2"/>
<dbReference type="GO" id="GO:0008080">
    <property type="term" value="F:N-acetyltransferase activity"/>
    <property type="evidence" value="ECO:0007669"/>
    <property type="project" value="InterPro"/>
</dbReference>
<accession>B1Y9A3</accession>
<dbReference type="OrthoDB" id="43754at2157"/>
<dbReference type="SUPFAM" id="SSF55729">
    <property type="entry name" value="Acyl-CoA N-acyltransferases (Nat)"/>
    <property type="match status" value="1"/>
</dbReference>
<dbReference type="STRING" id="444157.Tneu_1407"/>
<dbReference type="AlphaFoldDB" id="B1Y9A3"/>
<dbReference type="InterPro" id="IPR050680">
    <property type="entry name" value="YpeA/RimI_acetyltransf"/>
</dbReference>
<dbReference type="Pfam" id="PF00583">
    <property type="entry name" value="Acetyltransf_1"/>
    <property type="match status" value="1"/>
</dbReference>
<proteinExistence type="inferred from homology"/>
<gene>
    <name evidence="6" type="ordered locus">Tneu_1407</name>
</gene>
<sequence length="159" mass="17653">MLRRCQASDIPSLYEIELKSFKPDDIYSVELLKFLCSYCYDNSYVYVAGGKVVGYIVTCIEGGRAHVIAIAVDPDFRGRGVGKALLCTALRLLADGKVSDVFLEVRVSNEPALRLYQAAGFKVVELLKSYYSDGEDGYRLSLGDRKKAAEFCGRLSEKI</sequence>
<dbReference type="CDD" id="cd04301">
    <property type="entry name" value="NAT_SF"/>
    <property type="match status" value="1"/>
</dbReference>
<dbReference type="GeneID" id="6166114"/>
<reference evidence="6" key="1">
    <citation type="submission" date="2008-03" db="EMBL/GenBank/DDBJ databases">
        <title>Complete sequence of Thermoproteus neutrophilus V24Sta.</title>
        <authorList>
            <consortium name="US DOE Joint Genome Institute"/>
            <person name="Copeland A."/>
            <person name="Lucas S."/>
            <person name="Lapidus A."/>
            <person name="Glavina del Rio T."/>
            <person name="Dalin E."/>
            <person name="Tice H."/>
            <person name="Bruce D."/>
            <person name="Goodwin L."/>
            <person name="Pitluck S."/>
            <person name="Sims D."/>
            <person name="Brettin T."/>
            <person name="Detter J.C."/>
            <person name="Han C."/>
            <person name="Kuske C.R."/>
            <person name="Schmutz J."/>
            <person name="Larimer F."/>
            <person name="Land M."/>
            <person name="Hauser L."/>
            <person name="Kyrpides N."/>
            <person name="Mikhailova N."/>
            <person name="Biddle J.F."/>
            <person name="Zhang Z."/>
            <person name="Fitz-Gibbon S.T."/>
            <person name="Lowe T.M."/>
            <person name="Saltikov C."/>
            <person name="House C.H."/>
            <person name="Richardson P."/>
        </authorList>
    </citation>
    <scope>NUCLEOTIDE SEQUENCE [LARGE SCALE GENOMIC DNA]</scope>
    <source>
        <strain evidence="6">V24Sta</strain>
    </source>
</reference>
<dbReference type="NCBIfam" id="TIGR01575">
    <property type="entry name" value="rimI"/>
    <property type="match status" value="1"/>
</dbReference>
<keyword evidence="3" id="KW-0808">Transferase</keyword>
<keyword evidence="7" id="KW-1185">Reference proteome</keyword>
<keyword evidence="4" id="KW-0012">Acyltransferase</keyword>
<evidence type="ECO:0000256" key="2">
    <source>
        <dbReference type="ARBA" id="ARBA00022490"/>
    </source>
</evidence>
<evidence type="ECO:0000256" key="1">
    <source>
        <dbReference type="ARBA" id="ARBA00005395"/>
    </source>
</evidence>
<keyword evidence="2" id="KW-0963">Cytoplasm</keyword>
<dbReference type="PROSITE" id="PS51186">
    <property type="entry name" value="GNAT"/>
    <property type="match status" value="1"/>
</dbReference>
<organism evidence="6 7">
    <name type="scientific">Pyrobaculum neutrophilum (strain DSM 2338 / JCM 9278 / NBRC 100436 / V24Sta)</name>
    <name type="common">Thermoproteus neutrophilus</name>
    <dbReference type="NCBI Taxonomy" id="444157"/>
    <lineage>
        <taxon>Archaea</taxon>
        <taxon>Thermoproteota</taxon>
        <taxon>Thermoprotei</taxon>
        <taxon>Thermoproteales</taxon>
        <taxon>Thermoproteaceae</taxon>
        <taxon>Pyrobaculum</taxon>
    </lineage>
</organism>
<protein>
    <submittedName>
        <fullName evidence="6">Ribosomal-protein-alanine acetyltransferase</fullName>
    </submittedName>
</protein>
<evidence type="ECO:0000313" key="6">
    <source>
        <dbReference type="EMBL" id="ACB40332.1"/>
    </source>
</evidence>
<dbReference type="Proteomes" id="UP000001694">
    <property type="component" value="Chromosome"/>
</dbReference>
<dbReference type="eggNOG" id="arCOG00833">
    <property type="taxonomic scope" value="Archaea"/>
</dbReference>